<dbReference type="InterPro" id="IPR051043">
    <property type="entry name" value="Sulfatase_Mod_Factor_Kinase"/>
</dbReference>
<sequence>MNNYSALLPENRSHEIEQTIASFQRQFTEAHVYLVYHAALPIALTPHLTYCIWATFQMDIKNQDLKVPWIAVADLLLSPLCKEVGYELYEMDADLRNYLLDQMIHHPSFGQKRVEELAHFLLSYVQRELNHSKPSTQTLAQAQRWTALAYVYPEAVAHDLATKLTELKLSEKTEWLRMTSLTETIATPLRKAHFESLLTYLQGMRELARGNHIQAESTLKSLPAHHNRIVVAGVTLPIPEFQDANWNISPIVSKAPSLKSFRFETVKLICQPRFMRLGLRWVIDRSEQQATLFYERLEGQVTLEIVRIPEGNYWMGTANKEGDYRERPQHPVSISSFFMSRFPVTQAQWRAIAKTTKVRIELNPDPSSFKGDNLPVEHITWFEAIEFCERLQLQTGKPYRLPSEAEWEYACRAGTETPFYFGDTISPQLASYDGSKRYRSGPKGQASKQTSEVGSHSAANAFGLDEMHGNVWEWCADHWYDDYTNAPENGSVRITNNRVSPRVIRGGSWINEPSICRSAYRNGIPPGNKVLTIGFRVAVSLHEAYLK</sequence>
<comment type="caution">
    <text evidence="3">The sequence shown here is derived from an EMBL/GenBank/DDBJ whole genome shotgun (WGS) entry which is preliminary data.</text>
</comment>
<dbReference type="InterPro" id="IPR016187">
    <property type="entry name" value="CTDL_fold"/>
</dbReference>
<dbReference type="GO" id="GO:0120147">
    <property type="term" value="F:formylglycine-generating oxidase activity"/>
    <property type="evidence" value="ECO:0007669"/>
    <property type="project" value="TreeGrafter"/>
</dbReference>
<evidence type="ECO:0000259" key="2">
    <source>
        <dbReference type="Pfam" id="PF03781"/>
    </source>
</evidence>
<dbReference type="Proteomes" id="UP000629098">
    <property type="component" value="Unassembled WGS sequence"/>
</dbReference>
<evidence type="ECO:0000256" key="1">
    <source>
        <dbReference type="SAM" id="MobiDB-lite"/>
    </source>
</evidence>
<keyword evidence="4" id="KW-1185">Reference proteome</keyword>
<dbReference type="RefSeq" id="WP_190832998.1">
    <property type="nucleotide sequence ID" value="NZ_CAWPPI010000075.1"/>
</dbReference>
<dbReference type="SUPFAM" id="SSF56436">
    <property type="entry name" value="C-type lectin-like"/>
    <property type="match status" value="1"/>
</dbReference>
<reference evidence="3" key="1">
    <citation type="submission" date="2020-09" db="EMBL/GenBank/DDBJ databases">
        <title>Iningainema tapete sp. nov. (Scytonemataceae, Cyanobacteria) from greenhouses in central Florida (USA) produces two types of nodularin with biosynthetic potential for microcystin-LR and anabaenopeptins.</title>
        <authorList>
            <person name="Berthold D.E."/>
            <person name="Lefler F.W."/>
            <person name="Huang I.-S."/>
            <person name="Abdulla H."/>
            <person name="Zimba P.V."/>
            <person name="Laughinghouse H.D. IV."/>
        </authorList>
    </citation>
    <scope>NUCLEOTIDE SEQUENCE</scope>
    <source>
        <strain evidence="3">BLCCT55</strain>
    </source>
</reference>
<evidence type="ECO:0000313" key="4">
    <source>
        <dbReference type="Proteomes" id="UP000629098"/>
    </source>
</evidence>
<dbReference type="InterPro" id="IPR005532">
    <property type="entry name" value="SUMF_dom"/>
</dbReference>
<proteinExistence type="predicted"/>
<dbReference type="PANTHER" id="PTHR23150">
    <property type="entry name" value="SULFATASE MODIFYING FACTOR 1, 2"/>
    <property type="match status" value="1"/>
</dbReference>
<feature type="domain" description="Sulfatase-modifying factor enzyme-like" evidence="2">
    <location>
        <begin position="304"/>
        <end position="538"/>
    </location>
</feature>
<dbReference type="Gene3D" id="3.90.1580.10">
    <property type="entry name" value="paralog of FGE (formylglycine-generating enzyme)"/>
    <property type="match status" value="1"/>
</dbReference>
<evidence type="ECO:0000313" key="3">
    <source>
        <dbReference type="EMBL" id="MBD2775077.1"/>
    </source>
</evidence>
<dbReference type="AlphaFoldDB" id="A0A8J6XL68"/>
<feature type="region of interest" description="Disordered" evidence="1">
    <location>
        <begin position="432"/>
        <end position="454"/>
    </location>
</feature>
<dbReference type="InterPro" id="IPR042095">
    <property type="entry name" value="SUMF_sf"/>
</dbReference>
<dbReference type="PANTHER" id="PTHR23150:SF19">
    <property type="entry name" value="FORMYLGLYCINE-GENERATING ENZYME"/>
    <property type="match status" value="1"/>
</dbReference>
<protein>
    <submittedName>
        <fullName evidence="3">Formylglycine-generating enzyme family protein</fullName>
    </submittedName>
</protein>
<name>A0A8J6XL68_9CYAN</name>
<accession>A0A8J6XL68</accession>
<gene>
    <name evidence="3" type="ORF">ICL16_24170</name>
</gene>
<dbReference type="Pfam" id="PF03781">
    <property type="entry name" value="FGE-sulfatase"/>
    <property type="match status" value="1"/>
</dbReference>
<dbReference type="EMBL" id="JACXAE010000075">
    <property type="protein sequence ID" value="MBD2775077.1"/>
    <property type="molecule type" value="Genomic_DNA"/>
</dbReference>
<organism evidence="3 4">
    <name type="scientific">Iningainema tapete BLCC-T55</name>
    <dbReference type="NCBI Taxonomy" id="2748662"/>
    <lineage>
        <taxon>Bacteria</taxon>
        <taxon>Bacillati</taxon>
        <taxon>Cyanobacteriota</taxon>
        <taxon>Cyanophyceae</taxon>
        <taxon>Nostocales</taxon>
        <taxon>Scytonemataceae</taxon>
        <taxon>Iningainema tapete</taxon>
    </lineage>
</organism>